<keyword evidence="3" id="KW-1185">Reference proteome</keyword>
<gene>
    <name evidence="2" type="ORF">LEP1GSC195_0948</name>
</gene>
<proteinExistence type="predicted"/>
<dbReference type="AlphaFoldDB" id="R9A7J8"/>
<organism evidence="2 3">
    <name type="scientific">Leptospira wolbachii serovar Codice str. CDC</name>
    <dbReference type="NCBI Taxonomy" id="1218599"/>
    <lineage>
        <taxon>Bacteria</taxon>
        <taxon>Pseudomonadati</taxon>
        <taxon>Spirochaetota</taxon>
        <taxon>Spirochaetia</taxon>
        <taxon>Leptospirales</taxon>
        <taxon>Leptospiraceae</taxon>
        <taxon>Leptospira</taxon>
    </lineage>
</organism>
<comment type="caution">
    <text evidence="2">The sequence shown here is derived from an EMBL/GenBank/DDBJ whole genome shotgun (WGS) entry which is preliminary data.</text>
</comment>
<feature type="region of interest" description="Disordered" evidence="1">
    <location>
        <begin position="1"/>
        <end position="23"/>
    </location>
</feature>
<dbReference type="Proteomes" id="UP000013984">
    <property type="component" value="Unassembled WGS sequence"/>
</dbReference>
<evidence type="ECO:0000313" key="3">
    <source>
        <dbReference type="Proteomes" id="UP000013984"/>
    </source>
</evidence>
<accession>R9A7J8</accession>
<reference evidence="2" key="1">
    <citation type="submission" date="2013-04" db="EMBL/GenBank/DDBJ databases">
        <authorList>
            <person name="Harkins D.M."/>
            <person name="Durkin A.S."/>
            <person name="Brinkac L.M."/>
            <person name="Haft D.H."/>
            <person name="Selengut J.D."/>
            <person name="Sanka R."/>
            <person name="DePew J."/>
            <person name="Purushe J."/>
            <person name="Galloway R.L."/>
            <person name="Vinetz J.M."/>
            <person name="Sutton G.G."/>
            <person name="Nierman W.C."/>
            <person name="Fouts D.E."/>
        </authorList>
    </citation>
    <scope>NUCLEOTIDE SEQUENCE [LARGE SCALE GENOMIC DNA]</scope>
    <source>
        <strain evidence="2">CDC</strain>
    </source>
</reference>
<name>R9A7J8_9LEPT</name>
<dbReference type="EMBL" id="AOGZ02000008">
    <property type="protein sequence ID" value="EOQ98161.1"/>
    <property type="molecule type" value="Genomic_DNA"/>
</dbReference>
<dbReference type="STRING" id="1218599.LEP1GSC195_0948"/>
<evidence type="ECO:0000313" key="2">
    <source>
        <dbReference type="EMBL" id="EOQ98161.1"/>
    </source>
</evidence>
<protein>
    <submittedName>
        <fullName evidence="2">Uncharacterized protein</fullName>
    </submittedName>
</protein>
<evidence type="ECO:0000256" key="1">
    <source>
        <dbReference type="SAM" id="MobiDB-lite"/>
    </source>
</evidence>
<sequence>MVIWRETAKDGSERGPRSGPVRIEGKLHPLTKRRRQKEKEWMRKYEHFSKKNLTIWIGMASFGRS</sequence>
<feature type="compositionally biased region" description="Basic and acidic residues" evidence="1">
    <location>
        <begin position="1"/>
        <end position="16"/>
    </location>
</feature>